<dbReference type="Pfam" id="PF13302">
    <property type="entry name" value="Acetyltransf_3"/>
    <property type="match status" value="1"/>
</dbReference>
<reference evidence="2 3" key="1">
    <citation type="submission" date="2019-10" db="EMBL/GenBank/DDBJ databases">
        <authorList>
            <person name="Palmer J.M."/>
        </authorList>
    </citation>
    <scope>NUCLEOTIDE SEQUENCE [LARGE SCALE GENOMIC DNA]</scope>
    <source>
        <strain evidence="2 3">TWF694</strain>
    </source>
</reference>
<dbReference type="InterPro" id="IPR016181">
    <property type="entry name" value="Acyl_CoA_acyltransferase"/>
</dbReference>
<dbReference type="AlphaFoldDB" id="A0AAV9X0V5"/>
<keyword evidence="3" id="KW-1185">Reference proteome</keyword>
<dbReference type="InterPro" id="IPR000182">
    <property type="entry name" value="GNAT_dom"/>
</dbReference>
<dbReference type="EMBL" id="JAVHJO010000012">
    <property type="protein sequence ID" value="KAK6532065.1"/>
    <property type="molecule type" value="Genomic_DNA"/>
</dbReference>
<sequence>MTESLLASDAQPASDSAKAAALADVPLPTPFDDYYLSTLSPADFPRLLDLYNNTDLAQILFSPPFPYTLEDANWFYENKTRLTYPGYPGAREFWAIRSKSNNSVLVGACGVHPTPEDTVFRLGYYLAPEFRRKGIMPVVLNNVLKKFPGATVFAEAEVDNAGSQKVLKISGFQQVEGYVGELQWPESKGGGVRKLLKFVKEC</sequence>
<dbReference type="PANTHER" id="PTHR43328:SF1">
    <property type="entry name" value="N-ACETYLTRANSFERASE DOMAIN-CONTAINING PROTEIN"/>
    <property type="match status" value="1"/>
</dbReference>
<evidence type="ECO:0000313" key="2">
    <source>
        <dbReference type="EMBL" id="KAK6532065.1"/>
    </source>
</evidence>
<protein>
    <recommendedName>
        <fullName evidence="1">N-acetyltransferase domain-containing protein</fullName>
    </recommendedName>
</protein>
<gene>
    <name evidence="2" type="ORF">TWF694_003227</name>
</gene>
<dbReference type="Proteomes" id="UP001365542">
    <property type="component" value="Unassembled WGS sequence"/>
</dbReference>
<proteinExistence type="predicted"/>
<dbReference type="PROSITE" id="PS51186">
    <property type="entry name" value="GNAT"/>
    <property type="match status" value="1"/>
</dbReference>
<evidence type="ECO:0000259" key="1">
    <source>
        <dbReference type="PROSITE" id="PS51186"/>
    </source>
</evidence>
<evidence type="ECO:0000313" key="3">
    <source>
        <dbReference type="Proteomes" id="UP001365542"/>
    </source>
</evidence>
<dbReference type="SUPFAM" id="SSF55729">
    <property type="entry name" value="Acyl-CoA N-acyltransferases (Nat)"/>
    <property type="match status" value="1"/>
</dbReference>
<dbReference type="Gene3D" id="3.40.630.30">
    <property type="match status" value="1"/>
</dbReference>
<comment type="caution">
    <text evidence="2">The sequence shown here is derived from an EMBL/GenBank/DDBJ whole genome shotgun (WGS) entry which is preliminary data.</text>
</comment>
<feature type="domain" description="N-acetyltransferase" evidence="1">
    <location>
        <begin position="34"/>
        <end position="199"/>
    </location>
</feature>
<dbReference type="GO" id="GO:0016747">
    <property type="term" value="F:acyltransferase activity, transferring groups other than amino-acyl groups"/>
    <property type="evidence" value="ECO:0007669"/>
    <property type="project" value="InterPro"/>
</dbReference>
<organism evidence="2 3">
    <name type="scientific">Orbilia ellipsospora</name>
    <dbReference type="NCBI Taxonomy" id="2528407"/>
    <lineage>
        <taxon>Eukaryota</taxon>
        <taxon>Fungi</taxon>
        <taxon>Dikarya</taxon>
        <taxon>Ascomycota</taxon>
        <taxon>Pezizomycotina</taxon>
        <taxon>Orbiliomycetes</taxon>
        <taxon>Orbiliales</taxon>
        <taxon>Orbiliaceae</taxon>
        <taxon>Orbilia</taxon>
    </lineage>
</organism>
<accession>A0AAV9X0V5</accession>
<name>A0AAV9X0V5_9PEZI</name>
<dbReference type="PANTHER" id="PTHR43328">
    <property type="entry name" value="ACETYLTRANSFERASE-RELATED"/>
    <property type="match status" value="1"/>
</dbReference>